<accession>A0ABP0G097</accession>
<dbReference type="EMBL" id="CAWYQH010000097">
    <property type="protein sequence ID" value="CAK8684089.1"/>
    <property type="molecule type" value="Genomic_DNA"/>
</dbReference>
<keyword evidence="4" id="KW-1185">Reference proteome</keyword>
<feature type="compositionally biased region" description="Basic and acidic residues" evidence="1">
    <location>
        <begin position="247"/>
        <end position="256"/>
    </location>
</feature>
<evidence type="ECO:0000313" key="3">
    <source>
        <dbReference type="EMBL" id="CAK8684089.1"/>
    </source>
</evidence>
<name>A0ABP0G097_CLALP</name>
<feature type="region of interest" description="Disordered" evidence="1">
    <location>
        <begin position="191"/>
        <end position="231"/>
    </location>
</feature>
<evidence type="ECO:0000256" key="1">
    <source>
        <dbReference type="SAM" id="MobiDB-lite"/>
    </source>
</evidence>
<comment type="caution">
    <text evidence="3">The sequence shown here is derived from an EMBL/GenBank/DDBJ whole genome shotgun (WGS) entry which is preliminary data.</text>
</comment>
<feature type="region of interest" description="Disordered" evidence="1">
    <location>
        <begin position="246"/>
        <end position="316"/>
    </location>
</feature>
<dbReference type="EMBL" id="CAWYQH010000035">
    <property type="protein sequence ID" value="CAK8676869.1"/>
    <property type="molecule type" value="Genomic_DNA"/>
</dbReference>
<evidence type="ECO:0000313" key="2">
    <source>
        <dbReference type="EMBL" id="CAK8676869.1"/>
    </source>
</evidence>
<sequence length="407" mass="46592">MAETLTYADRVKRQWNNDVAEEYSNHCEVTIQLTNDSKREDIYKMLKESKISFDYIEGIIQRPGNMVNITLDRKNNAIRLAELLRKRPEVKYAIAHGDERIDLTIRWVPIHYPQKHIDAILAEYEIQGPARLGVDKYGIKDGRRIYKVNKKTLERHQLPSYLYLGKIRCAVSYFGQIQTCSFCTEQGHKFKECPKRRREGERDERDTPMTTAQTVKADGEGSPPPPSDSKKVFSALAGTIKILRGKCTKDTEKSRAGAETPLEESPQLDPDERSSERPLERDQSDSRGNKRKNRSGESDEQPEEPEAQGFMDGQIPYDASDLPPNLTRMIPCSCGQHNRIRRNKSSSRTIPNFKEPNYCKGCTAAFMRCACTSFAVIRINNRLKSFQCKGCEMTYEPNTEHLNVTVN</sequence>
<evidence type="ECO:0008006" key="5">
    <source>
        <dbReference type="Google" id="ProtNLM"/>
    </source>
</evidence>
<gene>
    <name evidence="3" type="ORF">CVLEPA_LOCUS15087</name>
    <name evidence="2" type="ORF">CVLEPA_LOCUS6294</name>
</gene>
<evidence type="ECO:0000313" key="4">
    <source>
        <dbReference type="Proteomes" id="UP001642483"/>
    </source>
</evidence>
<proteinExistence type="predicted"/>
<reference evidence="3 4" key="1">
    <citation type="submission" date="2024-02" db="EMBL/GenBank/DDBJ databases">
        <authorList>
            <person name="Daric V."/>
            <person name="Darras S."/>
        </authorList>
    </citation>
    <scope>NUCLEOTIDE SEQUENCE [LARGE SCALE GENOMIC DNA]</scope>
</reference>
<protein>
    <recommendedName>
        <fullName evidence="5">CCHC-type domain-containing protein</fullName>
    </recommendedName>
</protein>
<organism evidence="3 4">
    <name type="scientific">Clavelina lepadiformis</name>
    <name type="common">Light-bulb sea squirt</name>
    <name type="synonym">Ascidia lepadiformis</name>
    <dbReference type="NCBI Taxonomy" id="159417"/>
    <lineage>
        <taxon>Eukaryota</taxon>
        <taxon>Metazoa</taxon>
        <taxon>Chordata</taxon>
        <taxon>Tunicata</taxon>
        <taxon>Ascidiacea</taxon>
        <taxon>Aplousobranchia</taxon>
        <taxon>Clavelinidae</taxon>
        <taxon>Clavelina</taxon>
    </lineage>
</organism>
<dbReference type="Proteomes" id="UP001642483">
    <property type="component" value="Unassembled WGS sequence"/>
</dbReference>
<feature type="compositionally biased region" description="Basic and acidic residues" evidence="1">
    <location>
        <begin position="191"/>
        <end position="207"/>
    </location>
</feature>
<feature type="compositionally biased region" description="Basic and acidic residues" evidence="1">
    <location>
        <begin position="270"/>
        <end position="288"/>
    </location>
</feature>